<evidence type="ECO:0000256" key="2">
    <source>
        <dbReference type="ARBA" id="ARBA00005804"/>
    </source>
</evidence>
<feature type="binding site" evidence="10">
    <location>
        <position position="323"/>
    </location>
    <ligand>
        <name>GTP</name>
        <dbReference type="ChEBI" id="CHEBI:37565"/>
    </ligand>
</feature>
<evidence type="ECO:0000256" key="11">
    <source>
        <dbReference type="PIRSR" id="PIRSR601019-2"/>
    </source>
</evidence>
<evidence type="ECO:0000256" key="6">
    <source>
        <dbReference type="ARBA" id="ARBA00022842"/>
    </source>
</evidence>
<evidence type="ECO:0000313" key="13">
    <source>
        <dbReference type="Proteomes" id="UP001146793"/>
    </source>
</evidence>
<dbReference type="InterPro" id="IPR011025">
    <property type="entry name" value="GproteinA_insert"/>
</dbReference>
<dbReference type="Proteomes" id="UP001146793">
    <property type="component" value="Unassembled WGS sequence"/>
</dbReference>
<dbReference type="GO" id="GO:0005525">
    <property type="term" value="F:GTP binding"/>
    <property type="evidence" value="ECO:0007669"/>
    <property type="project" value="UniProtKB-KW"/>
</dbReference>
<dbReference type="SMART" id="SM00275">
    <property type="entry name" value="G_alpha"/>
    <property type="match status" value="1"/>
</dbReference>
<dbReference type="InterPro" id="IPR027417">
    <property type="entry name" value="P-loop_NTPase"/>
</dbReference>
<dbReference type="SUPFAM" id="SSF52540">
    <property type="entry name" value="P-loop containing nucleoside triphosphate hydrolases"/>
    <property type="match status" value="1"/>
</dbReference>
<dbReference type="Gene3D" id="3.40.50.300">
    <property type="entry name" value="P-loop containing nucleotide triphosphate hydrolases"/>
    <property type="match status" value="1"/>
</dbReference>
<dbReference type="AlphaFoldDB" id="A0AAV7ZKQ9"/>
<evidence type="ECO:0000256" key="3">
    <source>
        <dbReference type="ARBA" id="ARBA00011356"/>
    </source>
</evidence>
<proteinExistence type="inferred from homology"/>
<dbReference type="PROSITE" id="PS51882">
    <property type="entry name" value="G_ALPHA"/>
    <property type="match status" value="1"/>
</dbReference>
<reference evidence="12" key="1">
    <citation type="submission" date="2022-08" db="EMBL/GenBank/DDBJ databases">
        <title>Novel sulphate-reducing endosymbionts in the free-living metamonad Anaeramoeba.</title>
        <authorList>
            <person name="Jerlstrom-Hultqvist J."/>
            <person name="Cepicka I."/>
            <person name="Gallot-Lavallee L."/>
            <person name="Salas-Leiva D."/>
            <person name="Curtis B.A."/>
            <person name="Zahonova K."/>
            <person name="Pipaliya S."/>
            <person name="Dacks J."/>
            <person name="Roger A.J."/>
        </authorList>
    </citation>
    <scope>NUCLEOTIDE SEQUENCE</scope>
    <source>
        <strain evidence="12">Busselton2</strain>
    </source>
</reference>
<dbReference type="GO" id="GO:0007188">
    <property type="term" value="P:adenylate cyclase-modulating G protein-coupled receptor signaling pathway"/>
    <property type="evidence" value="ECO:0007669"/>
    <property type="project" value="InterPro"/>
</dbReference>
<feature type="binding site" evidence="10">
    <location>
        <begin position="198"/>
        <end position="202"/>
    </location>
    <ligand>
        <name>GTP</name>
        <dbReference type="ChEBI" id="CHEBI:37565"/>
    </ligand>
</feature>
<dbReference type="FunFam" id="3.40.50.300:FF:000563">
    <property type="entry name" value="Guanine nucleotide-binding protein alpha subunit"/>
    <property type="match status" value="1"/>
</dbReference>
<dbReference type="GO" id="GO:0001664">
    <property type="term" value="F:G protein-coupled receptor binding"/>
    <property type="evidence" value="ECO:0007669"/>
    <property type="project" value="TreeGrafter"/>
</dbReference>
<dbReference type="Gene3D" id="1.10.400.10">
    <property type="entry name" value="GI Alpha 1, domain 2-like"/>
    <property type="match status" value="1"/>
</dbReference>
<evidence type="ECO:0000256" key="5">
    <source>
        <dbReference type="ARBA" id="ARBA00022741"/>
    </source>
</evidence>
<comment type="similarity">
    <text evidence="2">Belongs to the G-alpha family.</text>
</comment>
<dbReference type="GO" id="GO:0005737">
    <property type="term" value="C:cytoplasm"/>
    <property type="evidence" value="ECO:0007669"/>
    <property type="project" value="TreeGrafter"/>
</dbReference>
<evidence type="ECO:0000256" key="9">
    <source>
        <dbReference type="ARBA" id="ARBA00023288"/>
    </source>
</evidence>
<dbReference type="SUPFAM" id="SSF47895">
    <property type="entry name" value="Transducin (alpha subunit), insertion domain"/>
    <property type="match status" value="1"/>
</dbReference>
<dbReference type="PANTHER" id="PTHR10218:SF302">
    <property type="entry name" value="GUANINE NUCLEOTIDE-BINDING PROTEIN ALPHA-5 SUBUNIT"/>
    <property type="match status" value="1"/>
</dbReference>
<comment type="subunit">
    <text evidence="3">G proteins are composed of 3 units; alpha, beta and gamma. The alpha chain contains the guanine nucleotide binding site.</text>
</comment>
<dbReference type="InterPro" id="IPR001019">
    <property type="entry name" value="Gprotein_alpha_su"/>
</dbReference>
<sequence length="351" mass="40626">MGQIIKKKPKSEEEIKSLRIDKKLQKAQETENEEANLLLLGAGESGKSTIFKQMKLLHLDGFDEEEKKDYRVHVHSNVIESIQSLVEAMQSMNINFSNEKNNENCDEILSLKYSDTLTPELAEIIKEIWEDPGIMETFGLSHKFQLIDSASYFLNKVKSLAQESYIPSVDDILNVRVRTTGISETTFKYEGLKFNMTDVGGQRSERKKWLHCFSSITAVFFIAAISEYDQMLFEETETPRMTESLMLFDEICNSRWFRQTSIILFLNKIDIFEKKVQKKDITCCFPEYTGGCDFETARNYIQDKFLELNQNNDKIVYPYFTCATDSENVSFIFKAVKDTLFQSELEDLGLL</sequence>
<keyword evidence="8" id="KW-0807">Transducer</keyword>
<keyword evidence="4 11" id="KW-0479">Metal-binding</keyword>
<feature type="binding site" evidence="10">
    <location>
        <begin position="148"/>
        <end position="149"/>
    </location>
    <ligand>
        <name>GTP</name>
        <dbReference type="ChEBI" id="CHEBI:37565"/>
    </ligand>
</feature>
<evidence type="ECO:0000256" key="8">
    <source>
        <dbReference type="ARBA" id="ARBA00023224"/>
    </source>
</evidence>
<evidence type="ECO:0000256" key="4">
    <source>
        <dbReference type="ARBA" id="ARBA00022723"/>
    </source>
</evidence>
<dbReference type="CDD" id="cd00066">
    <property type="entry name" value="G-alpha"/>
    <property type="match status" value="1"/>
</dbReference>
<dbReference type="Pfam" id="PF00503">
    <property type="entry name" value="G-alpha"/>
    <property type="match status" value="1"/>
</dbReference>
<feature type="binding site" evidence="10">
    <location>
        <begin position="44"/>
        <end position="49"/>
    </location>
    <ligand>
        <name>GTP</name>
        <dbReference type="ChEBI" id="CHEBI:37565"/>
    </ligand>
</feature>
<dbReference type="GO" id="GO:0005834">
    <property type="term" value="C:heterotrimeric G-protein complex"/>
    <property type="evidence" value="ECO:0007669"/>
    <property type="project" value="TreeGrafter"/>
</dbReference>
<dbReference type="EMBL" id="JANTQA010000029">
    <property type="protein sequence ID" value="KAJ3441651.1"/>
    <property type="molecule type" value="Genomic_DNA"/>
</dbReference>
<dbReference type="GO" id="GO:0003924">
    <property type="term" value="F:GTPase activity"/>
    <property type="evidence" value="ECO:0007669"/>
    <property type="project" value="InterPro"/>
</dbReference>
<evidence type="ECO:0000256" key="1">
    <source>
        <dbReference type="ARBA" id="ARBA00003069"/>
    </source>
</evidence>
<feature type="binding site" evidence="10">
    <location>
        <begin position="267"/>
        <end position="270"/>
    </location>
    <ligand>
        <name>GTP</name>
        <dbReference type="ChEBI" id="CHEBI:37565"/>
    </ligand>
</feature>
<keyword evidence="6 11" id="KW-0460">Magnesium</keyword>
<dbReference type="GO" id="GO:0031683">
    <property type="term" value="F:G-protein beta/gamma-subunit complex binding"/>
    <property type="evidence" value="ECO:0007669"/>
    <property type="project" value="InterPro"/>
</dbReference>
<dbReference type="InterPro" id="IPR001408">
    <property type="entry name" value="Gprotein_alpha_I"/>
</dbReference>
<feature type="binding site" evidence="11">
    <location>
        <position position="48"/>
    </location>
    <ligand>
        <name>Mg(2+)</name>
        <dbReference type="ChEBI" id="CHEBI:18420"/>
    </ligand>
</feature>
<dbReference type="PRINTS" id="PR00318">
    <property type="entry name" value="GPROTEINA"/>
</dbReference>
<keyword evidence="7 10" id="KW-0342">GTP-binding</keyword>
<feature type="binding site" evidence="11">
    <location>
        <position position="179"/>
    </location>
    <ligand>
        <name>Mg(2+)</name>
        <dbReference type="ChEBI" id="CHEBI:18420"/>
    </ligand>
</feature>
<keyword evidence="5 10" id="KW-0547">Nucleotide-binding</keyword>
<organism evidence="12 13">
    <name type="scientific">Anaeramoeba flamelloides</name>
    <dbReference type="NCBI Taxonomy" id="1746091"/>
    <lineage>
        <taxon>Eukaryota</taxon>
        <taxon>Metamonada</taxon>
        <taxon>Anaeramoebidae</taxon>
        <taxon>Anaeramoeba</taxon>
    </lineage>
</organism>
<accession>A0AAV7ZKQ9</accession>
<comment type="function">
    <text evidence="1">Guanine nucleotide-binding proteins (G proteins) are involved as modulators or transducers in various transmembrane signaling systems.</text>
</comment>
<evidence type="ECO:0000256" key="10">
    <source>
        <dbReference type="PIRSR" id="PIRSR601019-1"/>
    </source>
</evidence>
<name>A0AAV7ZKQ9_9EUKA</name>
<evidence type="ECO:0000313" key="12">
    <source>
        <dbReference type="EMBL" id="KAJ3441651.1"/>
    </source>
</evidence>
<keyword evidence="9" id="KW-0449">Lipoprotein</keyword>
<dbReference type="GO" id="GO:0046872">
    <property type="term" value="F:metal ion binding"/>
    <property type="evidence" value="ECO:0007669"/>
    <property type="project" value="UniProtKB-KW"/>
</dbReference>
<dbReference type="PRINTS" id="PR00441">
    <property type="entry name" value="GPROTEINAI"/>
</dbReference>
<gene>
    <name evidence="12" type="ORF">M0812_13664</name>
</gene>
<evidence type="ECO:0000256" key="7">
    <source>
        <dbReference type="ARBA" id="ARBA00023134"/>
    </source>
</evidence>
<dbReference type="PANTHER" id="PTHR10218">
    <property type="entry name" value="GTP-BINDING PROTEIN ALPHA SUBUNIT"/>
    <property type="match status" value="1"/>
</dbReference>
<protein>
    <submittedName>
        <fullName evidence="12">Guanine nucleotide-binding protein g(O) subunit alpha</fullName>
    </submittedName>
</protein>
<comment type="caution">
    <text evidence="12">The sequence shown here is derived from an EMBL/GenBank/DDBJ whole genome shotgun (WGS) entry which is preliminary data.</text>
</comment>
<feature type="binding site" evidence="10">
    <location>
        <begin position="173"/>
        <end position="179"/>
    </location>
    <ligand>
        <name>GTP</name>
        <dbReference type="ChEBI" id="CHEBI:37565"/>
    </ligand>
</feature>
<dbReference type="FunFam" id="1.10.400.10:FF:000010">
    <property type="entry name" value="Guanine nucleotide-binding protein alpha-13 subunit"/>
    <property type="match status" value="1"/>
</dbReference>